<dbReference type="Proteomes" id="UP000190648">
    <property type="component" value="Unassembled WGS sequence"/>
</dbReference>
<organism evidence="1 2">
    <name type="scientific">Patagioenas fasciata monilis</name>
    <dbReference type="NCBI Taxonomy" id="372326"/>
    <lineage>
        <taxon>Eukaryota</taxon>
        <taxon>Metazoa</taxon>
        <taxon>Chordata</taxon>
        <taxon>Craniata</taxon>
        <taxon>Vertebrata</taxon>
        <taxon>Euteleostomi</taxon>
        <taxon>Archelosauria</taxon>
        <taxon>Archosauria</taxon>
        <taxon>Dinosauria</taxon>
        <taxon>Saurischia</taxon>
        <taxon>Theropoda</taxon>
        <taxon>Coelurosauria</taxon>
        <taxon>Aves</taxon>
        <taxon>Neognathae</taxon>
        <taxon>Neoaves</taxon>
        <taxon>Columbimorphae</taxon>
        <taxon>Columbiformes</taxon>
        <taxon>Columbidae</taxon>
        <taxon>Patagioenas</taxon>
    </lineage>
</organism>
<accession>A0A1V4KJD9</accession>
<gene>
    <name evidence="1" type="ORF">AV530_015950</name>
</gene>
<keyword evidence="2" id="KW-1185">Reference proteome</keyword>
<dbReference type="EMBL" id="LSYS01003057">
    <property type="protein sequence ID" value="OPJ84586.1"/>
    <property type="molecule type" value="Genomic_DNA"/>
</dbReference>
<reference evidence="1 2" key="1">
    <citation type="submission" date="2016-02" db="EMBL/GenBank/DDBJ databases">
        <title>Band-tailed pigeon sequencing and assembly.</title>
        <authorList>
            <person name="Soares A.E."/>
            <person name="Novak B.J."/>
            <person name="Rice E.S."/>
            <person name="O'Connell B."/>
            <person name="Chang D."/>
            <person name="Weber S."/>
            <person name="Shapiro B."/>
        </authorList>
    </citation>
    <scope>NUCLEOTIDE SEQUENCE [LARGE SCALE GENOMIC DNA]</scope>
    <source>
        <strain evidence="1">BTP2013</strain>
        <tissue evidence="1">Blood</tissue>
    </source>
</reference>
<evidence type="ECO:0000313" key="2">
    <source>
        <dbReference type="Proteomes" id="UP000190648"/>
    </source>
</evidence>
<dbReference type="AlphaFoldDB" id="A0A1V4KJD9"/>
<evidence type="ECO:0000313" key="1">
    <source>
        <dbReference type="EMBL" id="OPJ84586.1"/>
    </source>
</evidence>
<name>A0A1V4KJD9_PATFA</name>
<sequence length="85" mass="9270">MLCACVTPWNLLETSCKSTMESAIITFARMSTVQDSVSPTVEFWRTQGLASFCLEAAELSLPACQTTVTGKDKDVPLPVPPDCWI</sequence>
<protein>
    <submittedName>
        <fullName evidence="1">Uncharacterized protein</fullName>
    </submittedName>
</protein>
<proteinExistence type="predicted"/>
<comment type="caution">
    <text evidence="1">The sequence shown here is derived from an EMBL/GenBank/DDBJ whole genome shotgun (WGS) entry which is preliminary data.</text>
</comment>